<name>A0A2T2N5N9_CORCC</name>
<evidence type="ECO:0000256" key="6">
    <source>
        <dbReference type="SAM" id="MobiDB-lite"/>
    </source>
</evidence>
<evidence type="ECO:0000259" key="8">
    <source>
        <dbReference type="Pfam" id="PF20684"/>
    </source>
</evidence>
<comment type="similarity">
    <text evidence="5">Belongs to the SAT4 family.</text>
</comment>
<dbReference type="PANTHER" id="PTHR33048">
    <property type="entry name" value="PTH11-LIKE INTEGRAL MEMBRANE PROTEIN (AFU_ORTHOLOGUE AFUA_5G11245)"/>
    <property type="match status" value="1"/>
</dbReference>
<gene>
    <name evidence="9" type="ORF">BS50DRAFT_535237</name>
</gene>
<sequence length="404" mass="45106">MASDIPNRGPELLGVDAAFVAMAIVANALRCFVRVRMVKAFGVDDWLMAIATLSFIGYSTSSILGVHYGTGRHHRDLEPINVQKGSNCWWFCYLFYCTTMITSKISIGFFLLRISVRKLHSWIIYAAMFISVVAGIVFFFVTLFQCHPIRYFWTRYNGASGTCINVEVIVGLAYLYSVFSIISDFTFAIIPAFLVWNLQLKRRTKIALLPLLTMGCVASSAVVARLPYLVRLRNPDDFLWETLDVAIWSTVEQGLAITAGSLATLRPLFNLAAHRLGLTTAPSRMRPSGYGDYGGASPAASRVLESRRKQSQSELNTFKLSTQVEARGSDEIKQEEVDVTIKSPSWYQTGFHKSRRNSSVAMKKLTGDSESEKSLHGRSSKESLDNDGMAIMVQKSFFVTDERS</sequence>
<dbReference type="InterPro" id="IPR049326">
    <property type="entry name" value="Rhodopsin_dom_fungi"/>
</dbReference>
<organism evidence="9 10">
    <name type="scientific">Corynespora cassiicola Philippines</name>
    <dbReference type="NCBI Taxonomy" id="1448308"/>
    <lineage>
        <taxon>Eukaryota</taxon>
        <taxon>Fungi</taxon>
        <taxon>Dikarya</taxon>
        <taxon>Ascomycota</taxon>
        <taxon>Pezizomycotina</taxon>
        <taxon>Dothideomycetes</taxon>
        <taxon>Pleosporomycetidae</taxon>
        <taxon>Pleosporales</taxon>
        <taxon>Corynesporascaceae</taxon>
        <taxon>Corynespora</taxon>
    </lineage>
</organism>
<evidence type="ECO:0000256" key="3">
    <source>
        <dbReference type="ARBA" id="ARBA00022989"/>
    </source>
</evidence>
<feature type="transmembrane region" description="Helical" evidence="7">
    <location>
        <begin position="45"/>
        <end position="68"/>
    </location>
</feature>
<evidence type="ECO:0000256" key="4">
    <source>
        <dbReference type="ARBA" id="ARBA00023136"/>
    </source>
</evidence>
<feature type="transmembrane region" description="Helical" evidence="7">
    <location>
        <begin position="174"/>
        <end position="196"/>
    </location>
</feature>
<evidence type="ECO:0000256" key="1">
    <source>
        <dbReference type="ARBA" id="ARBA00004141"/>
    </source>
</evidence>
<feature type="transmembrane region" description="Helical" evidence="7">
    <location>
        <begin position="12"/>
        <end position="33"/>
    </location>
</feature>
<evidence type="ECO:0000313" key="9">
    <source>
        <dbReference type="EMBL" id="PSN60765.1"/>
    </source>
</evidence>
<feature type="transmembrane region" description="Helical" evidence="7">
    <location>
        <begin position="208"/>
        <end position="226"/>
    </location>
</feature>
<dbReference type="Pfam" id="PF20684">
    <property type="entry name" value="Fung_rhodopsin"/>
    <property type="match status" value="1"/>
</dbReference>
<comment type="subcellular location">
    <subcellularLocation>
        <location evidence="1">Membrane</location>
        <topology evidence="1">Multi-pass membrane protein</topology>
    </subcellularLocation>
</comment>
<keyword evidence="4 7" id="KW-0472">Membrane</keyword>
<evidence type="ECO:0000313" key="10">
    <source>
        <dbReference type="Proteomes" id="UP000240883"/>
    </source>
</evidence>
<feature type="region of interest" description="Disordered" evidence="6">
    <location>
        <begin position="287"/>
        <end position="312"/>
    </location>
</feature>
<protein>
    <recommendedName>
        <fullName evidence="8">Rhodopsin domain-containing protein</fullName>
    </recommendedName>
</protein>
<evidence type="ECO:0000256" key="2">
    <source>
        <dbReference type="ARBA" id="ARBA00022692"/>
    </source>
</evidence>
<feature type="domain" description="Rhodopsin" evidence="8">
    <location>
        <begin position="29"/>
        <end position="270"/>
    </location>
</feature>
<accession>A0A2T2N5N9</accession>
<evidence type="ECO:0000256" key="5">
    <source>
        <dbReference type="ARBA" id="ARBA00038359"/>
    </source>
</evidence>
<keyword evidence="2 7" id="KW-0812">Transmembrane</keyword>
<dbReference type="PANTHER" id="PTHR33048:SF96">
    <property type="entry name" value="INTEGRAL MEMBRANE PROTEIN"/>
    <property type="match status" value="1"/>
</dbReference>
<dbReference type="GO" id="GO:0016020">
    <property type="term" value="C:membrane"/>
    <property type="evidence" value="ECO:0007669"/>
    <property type="project" value="UniProtKB-SubCell"/>
</dbReference>
<dbReference type="EMBL" id="KZ678147">
    <property type="protein sequence ID" value="PSN60765.1"/>
    <property type="molecule type" value="Genomic_DNA"/>
</dbReference>
<evidence type="ECO:0000256" key="7">
    <source>
        <dbReference type="SAM" id="Phobius"/>
    </source>
</evidence>
<proteinExistence type="inferred from homology"/>
<reference evidence="9 10" key="1">
    <citation type="journal article" date="2018" name="Front. Microbiol.">
        <title>Genome-Wide Analysis of Corynespora cassiicola Leaf Fall Disease Putative Effectors.</title>
        <authorList>
            <person name="Lopez D."/>
            <person name="Ribeiro S."/>
            <person name="Label P."/>
            <person name="Fumanal B."/>
            <person name="Venisse J.S."/>
            <person name="Kohler A."/>
            <person name="de Oliveira R.R."/>
            <person name="Labutti K."/>
            <person name="Lipzen A."/>
            <person name="Lail K."/>
            <person name="Bauer D."/>
            <person name="Ohm R.A."/>
            <person name="Barry K.W."/>
            <person name="Spatafora J."/>
            <person name="Grigoriev I.V."/>
            <person name="Martin F.M."/>
            <person name="Pujade-Renaud V."/>
        </authorList>
    </citation>
    <scope>NUCLEOTIDE SEQUENCE [LARGE SCALE GENOMIC DNA]</scope>
    <source>
        <strain evidence="9 10">Philippines</strain>
    </source>
</reference>
<feature type="transmembrane region" description="Helical" evidence="7">
    <location>
        <begin position="88"/>
        <end position="111"/>
    </location>
</feature>
<dbReference type="Proteomes" id="UP000240883">
    <property type="component" value="Unassembled WGS sequence"/>
</dbReference>
<keyword evidence="10" id="KW-1185">Reference proteome</keyword>
<dbReference type="OrthoDB" id="3936451at2759"/>
<keyword evidence="3 7" id="KW-1133">Transmembrane helix</keyword>
<dbReference type="AlphaFoldDB" id="A0A2T2N5N9"/>
<feature type="compositionally biased region" description="Basic and acidic residues" evidence="6">
    <location>
        <begin position="365"/>
        <end position="384"/>
    </location>
</feature>
<feature type="transmembrane region" description="Helical" evidence="7">
    <location>
        <begin position="123"/>
        <end position="144"/>
    </location>
</feature>
<dbReference type="InterPro" id="IPR052337">
    <property type="entry name" value="SAT4-like"/>
</dbReference>
<feature type="region of interest" description="Disordered" evidence="6">
    <location>
        <begin position="352"/>
        <end position="386"/>
    </location>
</feature>